<evidence type="ECO:0000256" key="2">
    <source>
        <dbReference type="SAM" id="SignalP"/>
    </source>
</evidence>
<reference evidence="3" key="1">
    <citation type="submission" date="2021-12" db="EMBL/GenBank/DDBJ databases">
        <authorList>
            <person name="Martin H S."/>
        </authorList>
    </citation>
    <scope>NUCLEOTIDE SEQUENCE</scope>
</reference>
<accession>A0A8J9Y9G8</accession>
<dbReference type="AlphaFoldDB" id="A0A8J9Y9G8"/>
<keyword evidence="4" id="KW-1185">Reference proteome</keyword>
<evidence type="ECO:0000313" key="3">
    <source>
        <dbReference type="EMBL" id="CAH0724059.1"/>
    </source>
</evidence>
<gene>
    <name evidence="3" type="ORF">BINO364_LOCUS9818</name>
</gene>
<dbReference type="Proteomes" id="UP000838878">
    <property type="component" value="Chromosome 4"/>
</dbReference>
<protein>
    <submittedName>
        <fullName evidence="3">Uncharacterized protein</fullName>
    </submittedName>
</protein>
<feature type="region of interest" description="Disordered" evidence="1">
    <location>
        <begin position="128"/>
        <end position="205"/>
    </location>
</feature>
<evidence type="ECO:0000256" key="1">
    <source>
        <dbReference type="SAM" id="MobiDB-lite"/>
    </source>
</evidence>
<organism evidence="3 4">
    <name type="scientific">Brenthis ino</name>
    <name type="common">lesser marbled fritillary</name>
    <dbReference type="NCBI Taxonomy" id="405034"/>
    <lineage>
        <taxon>Eukaryota</taxon>
        <taxon>Metazoa</taxon>
        <taxon>Ecdysozoa</taxon>
        <taxon>Arthropoda</taxon>
        <taxon>Hexapoda</taxon>
        <taxon>Insecta</taxon>
        <taxon>Pterygota</taxon>
        <taxon>Neoptera</taxon>
        <taxon>Endopterygota</taxon>
        <taxon>Lepidoptera</taxon>
        <taxon>Glossata</taxon>
        <taxon>Ditrysia</taxon>
        <taxon>Papilionoidea</taxon>
        <taxon>Nymphalidae</taxon>
        <taxon>Heliconiinae</taxon>
        <taxon>Argynnini</taxon>
        <taxon>Brenthis</taxon>
    </lineage>
</organism>
<feature type="signal peptide" evidence="2">
    <location>
        <begin position="1"/>
        <end position="24"/>
    </location>
</feature>
<feature type="compositionally biased region" description="Basic residues" evidence="1">
    <location>
        <begin position="142"/>
        <end position="157"/>
    </location>
</feature>
<feature type="compositionally biased region" description="Basic residues" evidence="1">
    <location>
        <begin position="291"/>
        <end position="307"/>
    </location>
</feature>
<evidence type="ECO:0000313" key="4">
    <source>
        <dbReference type="Proteomes" id="UP000838878"/>
    </source>
</evidence>
<dbReference type="EMBL" id="OV170224">
    <property type="protein sequence ID" value="CAH0724059.1"/>
    <property type="molecule type" value="Genomic_DNA"/>
</dbReference>
<feature type="non-terminal residue" evidence="3">
    <location>
        <position position="307"/>
    </location>
</feature>
<sequence length="307" mass="35047">MIQIKMWRSLIKAIVIWNIAIIQTKEPELPPCPTNMQYFPQNLPMHCRMPAGSPPRMPQNPLEKQQPLPIPMPGFPSIPGMSGLPGSIPTGISGTMSGGMPMPMQLLPMPSAPAQKLPVIVMPFYSQDTSAKTAQPQPRPPNYKKHKSSRIKKRPKHYYSDEDSSDTDTSTDDSSDTSGGGWWKESRQSRRNNRHRSKRRRHQNQALLTPVLQYVTKDGYVIYEKQISKGEAKDWLGNKNDNRNEVETVTNKHEYELESHESKNEVDTRFLIKEEEGAEVTTKARKDPQAVHKKKHSKRKITKAIRY</sequence>
<feature type="compositionally biased region" description="Basic residues" evidence="1">
    <location>
        <begin position="189"/>
        <end position="203"/>
    </location>
</feature>
<feature type="region of interest" description="Disordered" evidence="1">
    <location>
        <begin position="279"/>
        <end position="307"/>
    </location>
</feature>
<feature type="compositionally biased region" description="Acidic residues" evidence="1">
    <location>
        <begin position="161"/>
        <end position="175"/>
    </location>
</feature>
<proteinExistence type="predicted"/>
<name>A0A8J9Y9G8_9NEOP</name>
<feature type="chain" id="PRO_5035439595" evidence="2">
    <location>
        <begin position="25"/>
        <end position="307"/>
    </location>
</feature>
<keyword evidence="2" id="KW-0732">Signal</keyword>
<dbReference type="OrthoDB" id="7493487at2759"/>